<feature type="binding site" evidence="12">
    <location>
        <begin position="98"/>
        <end position="99"/>
    </location>
    <ligand>
        <name>CoA</name>
        <dbReference type="ChEBI" id="CHEBI:57287"/>
    </ligand>
</feature>
<comment type="function">
    <text evidence="1">Involved in the biosynthesis of the siderophore enterobactin (enterochelin), which is a macrocyclic trimeric lactone of N-(2,3-dihydroxybenzoyl)-serine. The serine trilactone serves as a scaffolding for the three catechol functionalities that provide hexadentate coordination for the tightly ligated iron(2+) atoms. Plays an essential role in the assembly of the enterobactin by catalyzing the transfer of the 4'-phosphopantetheine (Ppant) moiety from coenzyme A to the apo-domains of both EntB (ArCP domain) and EntF (PCP domain) to yield their holo-forms which make them competent for the activation of 2,3-dihydroxybenzoate (DHB) and L-serine, respectively.</text>
</comment>
<dbReference type="GO" id="GO:0008897">
    <property type="term" value="F:holo-[acyl-carrier-protein] synthase activity"/>
    <property type="evidence" value="ECO:0007669"/>
    <property type="project" value="InterPro"/>
</dbReference>
<keyword evidence="6 16" id="KW-0808">Transferase</keyword>
<comment type="cofactor">
    <cofactor evidence="13">
        <name>Mg(2+)</name>
        <dbReference type="ChEBI" id="CHEBI:18420"/>
    </cofactor>
</comment>
<feature type="binding site" evidence="13">
    <location>
        <position position="120"/>
    </location>
    <ligand>
        <name>Mg(2+)</name>
        <dbReference type="ChEBI" id="CHEBI:18420"/>
    </ligand>
</feature>
<keyword evidence="7" id="KW-0259">Enterobactin biosynthesis</keyword>
<feature type="binding site" evidence="12">
    <location>
        <position position="62"/>
    </location>
    <ligand>
        <name>CoA</name>
        <dbReference type="ChEBI" id="CHEBI:57287"/>
    </ligand>
</feature>
<dbReference type="InterPro" id="IPR037143">
    <property type="entry name" value="4-PPantetheinyl_Trfase_dom_sf"/>
</dbReference>
<evidence type="ECO:0000313" key="17">
    <source>
        <dbReference type="Proteomes" id="UP000027337"/>
    </source>
</evidence>
<dbReference type="RefSeq" id="WP_037909713.1">
    <property type="nucleotide sequence ID" value="NZ_JEMU01000012.1"/>
</dbReference>
<comment type="catalytic activity">
    <reaction evidence="10">
        <text>apo-[aryl-carrier protein] + CoA = holo-[aryl-carrier protein] + adenosine 3',5'-bisphosphate + H(+)</text>
        <dbReference type="Rhea" id="RHEA:48404"/>
        <dbReference type="Rhea" id="RHEA-COMP:15903"/>
        <dbReference type="Rhea" id="RHEA-COMP:17557"/>
        <dbReference type="ChEBI" id="CHEBI:15378"/>
        <dbReference type="ChEBI" id="CHEBI:29999"/>
        <dbReference type="ChEBI" id="CHEBI:57287"/>
        <dbReference type="ChEBI" id="CHEBI:58343"/>
        <dbReference type="ChEBI" id="CHEBI:64479"/>
    </reaction>
</comment>
<dbReference type="InterPro" id="IPR003542">
    <property type="entry name" value="Enbac_synth_compD-like"/>
</dbReference>
<comment type="caution">
    <text evidence="16">The sequence shown here is derived from an EMBL/GenBank/DDBJ whole genome shotgun (WGS) entry which is preliminary data.</text>
</comment>
<evidence type="ECO:0000256" key="6">
    <source>
        <dbReference type="ARBA" id="ARBA00022679"/>
    </source>
</evidence>
<evidence type="ECO:0000256" key="12">
    <source>
        <dbReference type="PIRSR" id="PIRSR603542-1"/>
    </source>
</evidence>
<dbReference type="STRING" id="83219.PM02_14520"/>
<dbReference type="Pfam" id="PF17837">
    <property type="entry name" value="4PPT_N"/>
    <property type="match status" value="1"/>
</dbReference>
<dbReference type="EMBL" id="JEMU01000012">
    <property type="protein sequence ID" value="KAJ02416.1"/>
    <property type="molecule type" value="Genomic_DNA"/>
</dbReference>
<dbReference type="GO" id="GO:0009366">
    <property type="term" value="C:enterobactin synthetase complex"/>
    <property type="evidence" value="ECO:0007669"/>
    <property type="project" value="InterPro"/>
</dbReference>
<dbReference type="InterPro" id="IPR008278">
    <property type="entry name" value="4-PPantetheinyl_Trfase_dom"/>
</dbReference>
<evidence type="ECO:0000256" key="11">
    <source>
        <dbReference type="ARBA" id="ARBA00049191"/>
    </source>
</evidence>
<evidence type="ECO:0000256" key="10">
    <source>
        <dbReference type="ARBA" id="ARBA00049176"/>
    </source>
</evidence>
<dbReference type="PRINTS" id="PR01399">
    <property type="entry name" value="ENTSNTHTASED"/>
</dbReference>
<name>A0A061SL30_9RHOB</name>
<evidence type="ECO:0000256" key="1">
    <source>
        <dbReference type="ARBA" id="ARBA00003937"/>
    </source>
</evidence>
<evidence type="ECO:0000256" key="4">
    <source>
        <dbReference type="ARBA" id="ARBA00011503"/>
    </source>
</evidence>
<dbReference type="GO" id="GO:0005886">
    <property type="term" value="C:plasma membrane"/>
    <property type="evidence" value="ECO:0007669"/>
    <property type="project" value="TreeGrafter"/>
</dbReference>
<comment type="subunit">
    <text evidence="4">EntB, EntD, EntE, and EntF form a multienzyme complex called enterobactin synthase.</text>
</comment>
<organism evidence="16 17">
    <name type="scientific">Sulfitobacter mediterraneus</name>
    <dbReference type="NCBI Taxonomy" id="83219"/>
    <lineage>
        <taxon>Bacteria</taxon>
        <taxon>Pseudomonadati</taxon>
        <taxon>Pseudomonadota</taxon>
        <taxon>Alphaproteobacteria</taxon>
        <taxon>Rhodobacterales</taxon>
        <taxon>Roseobacteraceae</taxon>
        <taxon>Sulfitobacter</taxon>
    </lineage>
</organism>
<gene>
    <name evidence="16" type="ORF">PM02_14520</name>
</gene>
<feature type="binding site" evidence="13">
    <location>
        <position position="119"/>
    </location>
    <ligand>
        <name>Mg(2+)</name>
        <dbReference type="ChEBI" id="CHEBI:18420"/>
    </ligand>
</feature>
<dbReference type="Proteomes" id="UP000027337">
    <property type="component" value="Unassembled WGS sequence"/>
</dbReference>
<evidence type="ECO:0000259" key="14">
    <source>
        <dbReference type="Pfam" id="PF01648"/>
    </source>
</evidence>
<keyword evidence="17" id="KW-1185">Reference proteome</keyword>
<keyword evidence="13" id="KW-0460">Magnesium</keyword>
<feature type="binding site" evidence="12">
    <location>
        <position position="159"/>
    </location>
    <ligand>
        <name>CoA</name>
        <dbReference type="ChEBI" id="CHEBI:57287"/>
    </ligand>
</feature>
<dbReference type="PANTHER" id="PTHR38096:SF1">
    <property type="entry name" value="ENTEROBACTIN SYNTHASE COMPONENT D"/>
    <property type="match status" value="1"/>
</dbReference>
<keyword evidence="13" id="KW-0479">Metal-binding</keyword>
<evidence type="ECO:0000256" key="2">
    <source>
        <dbReference type="ARBA" id="ARBA00004993"/>
    </source>
</evidence>
<feature type="binding site" evidence="13">
    <location>
        <position position="118"/>
    </location>
    <ligand>
        <name>Mg(2+)</name>
        <dbReference type="ChEBI" id="CHEBI:18420"/>
    </ligand>
</feature>
<dbReference type="eggNOG" id="COG2977">
    <property type="taxonomic scope" value="Bacteria"/>
</dbReference>
<evidence type="ECO:0000256" key="5">
    <source>
        <dbReference type="ARBA" id="ARBA00019087"/>
    </source>
</evidence>
<comment type="similarity">
    <text evidence="3">Belongs to the P-Pant transferase superfamily. EntD family.</text>
</comment>
<dbReference type="PANTHER" id="PTHR38096">
    <property type="entry name" value="ENTEROBACTIN SYNTHASE COMPONENT D"/>
    <property type="match status" value="1"/>
</dbReference>
<dbReference type="Pfam" id="PF01648">
    <property type="entry name" value="ACPS"/>
    <property type="match status" value="1"/>
</dbReference>
<evidence type="ECO:0000256" key="7">
    <source>
        <dbReference type="ARBA" id="ARBA00023191"/>
    </source>
</evidence>
<dbReference type="AlphaFoldDB" id="A0A061SL30"/>
<evidence type="ECO:0000259" key="15">
    <source>
        <dbReference type="Pfam" id="PF17837"/>
    </source>
</evidence>
<comment type="catalytic activity">
    <reaction evidence="11">
        <text>apo-[peptidyl-carrier protein] + CoA = holo-[peptidyl-carrier protein] + adenosine 3',5'-bisphosphate + H(+)</text>
        <dbReference type="Rhea" id="RHEA:46228"/>
        <dbReference type="Rhea" id="RHEA-COMP:11479"/>
        <dbReference type="Rhea" id="RHEA-COMP:11480"/>
        <dbReference type="ChEBI" id="CHEBI:15378"/>
        <dbReference type="ChEBI" id="CHEBI:29999"/>
        <dbReference type="ChEBI" id="CHEBI:57287"/>
        <dbReference type="ChEBI" id="CHEBI:58343"/>
        <dbReference type="ChEBI" id="CHEBI:64479"/>
    </reaction>
</comment>
<dbReference type="SUPFAM" id="SSF56214">
    <property type="entry name" value="4'-phosphopantetheinyl transferase"/>
    <property type="match status" value="1"/>
</dbReference>
<dbReference type="UniPathway" id="UPA00017"/>
<dbReference type="GO" id="GO:0009239">
    <property type="term" value="P:enterobactin biosynthetic process"/>
    <property type="evidence" value="ECO:0007669"/>
    <property type="project" value="UniProtKB-UniPathway"/>
</dbReference>
<accession>A0A061SL30</accession>
<evidence type="ECO:0000256" key="8">
    <source>
        <dbReference type="ARBA" id="ARBA00029894"/>
    </source>
</evidence>
<sequence length="228" mass="24018">MIEACADDDAALIQAAVVALFDGAVAVAVADPHQVQPTIWPEEAQFVAQAVPKRRAEFAAGRNAARAAMRMLGGPDIAIPASADRAPSWPAGWHGSISHNDRWCLAAVTRGAAHLGVDIEAATPLNPDLLSTICSPAEVARIAGADQGMLAKVVFSAKEAAYKAQYPLTETLFGFDHLDVVLAPHDGQFQARFVQPAGQFAAGDVLQGRFAMVRGQIVTAVTIDPMKE</sequence>
<protein>
    <recommendedName>
        <fullName evidence="5">Enterobactin synthase component D</fullName>
    </recommendedName>
    <alternativeName>
        <fullName evidence="8">4'-phosphopantetheinyl transferase EntD</fullName>
    </alternativeName>
    <alternativeName>
        <fullName evidence="9">Enterochelin synthase D</fullName>
    </alternativeName>
</protein>
<reference evidence="16 17" key="1">
    <citation type="journal article" date="2014" name="Genome Announc.">
        <title>Draft Genome Sequences of Two Isolates of the Roseobacter Group, Sulfitobacter sp. Strains 3SOLIMAR09 and 1FIGIMAR09, from Harbors of Mallorca Island (Mediterranean Sea).</title>
        <authorList>
            <person name="Mas-Llado M."/>
            <person name="Pina-Villalonga J.M."/>
            <person name="Brunet-Galmes I."/>
            <person name="Nogales B."/>
            <person name="Bosch R."/>
        </authorList>
    </citation>
    <scope>NUCLEOTIDE SEQUENCE [LARGE SCALE GENOMIC DNA]</scope>
    <source>
        <strain evidence="16 17">1FIGIMAR09</strain>
    </source>
</reference>
<dbReference type="GO" id="GO:0000287">
    <property type="term" value="F:magnesium ion binding"/>
    <property type="evidence" value="ECO:0007669"/>
    <property type="project" value="InterPro"/>
</dbReference>
<dbReference type="Gene3D" id="3.90.470.20">
    <property type="entry name" value="4'-phosphopantetheinyl transferase domain"/>
    <property type="match status" value="1"/>
</dbReference>
<evidence type="ECO:0000256" key="3">
    <source>
        <dbReference type="ARBA" id="ARBA00008342"/>
    </source>
</evidence>
<comment type="pathway">
    <text evidence="2">Siderophore biosynthesis; enterobactin biosynthesis.</text>
</comment>
<evidence type="ECO:0000313" key="16">
    <source>
        <dbReference type="EMBL" id="KAJ02416.1"/>
    </source>
</evidence>
<feature type="domain" description="4'-phosphopantetheinyl transferase N-terminal" evidence="15">
    <location>
        <begin position="42"/>
        <end position="108"/>
    </location>
</feature>
<proteinExistence type="inferred from homology"/>
<evidence type="ECO:0000256" key="13">
    <source>
        <dbReference type="PIRSR" id="PIRSR603542-2"/>
    </source>
</evidence>
<feature type="binding site" evidence="12">
    <location>
        <position position="118"/>
    </location>
    <ligand>
        <name>CoA</name>
        <dbReference type="ChEBI" id="CHEBI:57287"/>
    </ligand>
</feature>
<feature type="binding site" evidence="12">
    <location>
        <position position="163"/>
    </location>
    <ligand>
        <name>CoA</name>
        <dbReference type="ChEBI" id="CHEBI:57287"/>
    </ligand>
</feature>
<dbReference type="InterPro" id="IPR041354">
    <property type="entry name" value="4PPT_N"/>
</dbReference>
<feature type="binding site" evidence="12">
    <location>
        <position position="54"/>
    </location>
    <ligand>
        <name>CoA</name>
        <dbReference type="ChEBI" id="CHEBI:57287"/>
    </ligand>
</feature>
<feature type="domain" description="4'-phosphopantetheinyl transferase" evidence="14">
    <location>
        <begin position="115"/>
        <end position="194"/>
    </location>
</feature>
<evidence type="ECO:0000256" key="9">
    <source>
        <dbReference type="ARBA" id="ARBA00031996"/>
    </source>
</evidence>